<dbReference type="GO" id="GO:0005737">
    <property type="term" value="C:cytoplasm"/>
    <property type="evidence" value="ECO:0007669"/>
    <property type="project" value="TreeGrafter"/>
</dbReference>
<dbReference type="Gene3D" id="2.60.40.790">
    <property type="match status" value="1"/>
</dbReference>
<dbReference type="SUPFAM" id="SSF49764">
    <property type="entry name" value="HSP20-like chaperones"/>
    <property type="match status" value="1"/>
</dbReference>
<evidence type="ECO:0000259" key="5">
    <source>
        <dbReference type="PROSITE" id="PS01031"/>
    </source>
</evidence>
<evidence type="ECO:0000313" key="7">
    <source>
        <dbReference type="Proteomes" id="UP001196413"/>
    </source>
</evidence>
<protein>
    <recommendedName>
        <fullName evidence="5">SHSP domain-containing protein</fullName>
    </recommendedName>
</protein>
<dbReference type="CDD" id="cd06526">
    <property type="entry name" value="metazoan_ACD"/>
    <property type="match status" value="1"/>
</dbReference>
<evidence type="ECO:0000256" key="4">
    <source>
        <dbReference type="SAM" id="MobiDB-lite"/>
    </source>
</evidence>
<gene>
    <name evidence="6" type="ORF">KIN20_027192</name>
</gene>
<comment type="caution">
    <text evidence="6">The sequence shown here is derived from an EMBL/GenBank/DDBJ whole genome shotgun (WGS) entry which is preliminary data.</text>
</comment>
<reference evidence="6" key="1">
    <citation type="submission" date="2021-06" db="EMBL/GenBank/DDBJ databases">
        <title>Parelaphostrongylus tenuis whole genome reference sequence.</title>
        <authorList>
            <person name="Garwood T.J."/>
            <person name="Larsen P.A."/>
            <person name="Fountain-Jones N.M."/>
            <person name="Garbe J.R."/>
            <person name="Macchietto M.G."/>
            <person name="Kania S.A."/>
            <person name="Gerhold R.W."/>
            <person name="Richards J.E."/>
            <person name="Wolf T.M."/>
        </authorList>
    </citation>
    <scope>NUCLEOTIDE SEQUENCE</scope>
    <source>
        <strain evidence="6">MNPRO001-30</strain>
        <tissue evidence="6">Meninges</tissue>
    </source>
</reference>
<organism evidence="6 7">
    <name type="scientific">Parelaphostrongylus tenuis</name>
    <name type="common">Meningeal worm</name>
    <dbReference type="NCBI Taxonomy" id="148309"/>
    <lineage>
        <taxon>Eukaryota</taxon>
        <taxon>Metazoa</taxon>
        <taxon>Ecdysozoa</taxon>
        <taxon>Nematoda</taxon>
        <taxon>Chromadorea</taxon>
        <taxon>Rhabditida</taxon>
        <taxon>Rhabditina</taxon>
        <taxon>Rhabditomorpha</taxon>
        <taxon>Strongyloidea</taxon>
        <taxon>Metastrongylidae</taxon>
        <taxon>Parelaphostrongylus</taxon>
    </lineage>
</organism>
<dbReference type="PANTHER" id="PTHR45640">
    <property type="entry name" value="HEAT SHOCK PROTEIN HSP-12.2-RELATED"/>
    <property type="match status" value="1"/>
</dbReference>
<accession>A0AAD5WDI9</accession>
<dbReference type="PANTHER" id="PTHR45640:SF13">
    <property type="entry name" value="HEAT SHOCK PROTEIN 22-RELATED"/>
    <property type="match status" value="1"/>
</dbReference>
<dbReference type="AlphaFoldDB" id="A0AAD5WDI9"/>
<keyword evidence="1" id="KW-0346">Stress response</keyword>
<sequence length="175" mass="19121">MTTYNHSSSYNRTYEKKVIEETPRIRVTTQSSPFASHILPTSFPSFPSTFGGNISSIHATDESLTATMDVSQFAADDLKLSVSVVGQFIVVEGKHPEKADEFGFIERHFIRKFNLPRNVQPEGVSSNLTSDGTLTIQAFPLKPKDGSPARAIPIKIVSGPSSSTQSQDGKTEESK</sequence>
<dbReference type="PROSITE" id="PS01031">
    <property type="entry name" value="SHSP"/>
    <property type="match status" value="1"/>
</dbReference>
<dbReference type="Pfam" id="PF00011">
    <property type="entry name" value="HSP20"/>
    <property type="match status" value="1"/>
</dbReference>
<dbReference type="InterPro" id="IPR001436">
    <property type="entry name" value="Alpha-crystallin/sHSP_animal"/>
</dbReference>
<evidence type="ECO:0000313" key="6">
    <source>
        <dbReference type="EMBL" id="KAJ1366514.1"/>
    </source>
</evidence>
<dbReference type="InterPro" id="IPR002068">
    <property type="entry name" value="A-crystallin/Hsp20_dom"/>
</dbReference>
<feature type="region of interest" description="Disordered" evidence="4">
    <location>
        <begin position="140"/>
        <end position="175"/>
    </location>
</feature>
<proteinExistence type="inferred from homology"/>
<feature type="domain" description="SHSP" evidence="5">
    <location>
        <begin position="45"/>
        <end position="157"/>
    </location>
</feature>
<comment type="similarity">
    <text evidence="2 3">Belongs to the small heat shock protein (HSP20) family.</text>
</comment>
<evidence type="ECO:0000256" key="2">
    <source>
        <dbReference type="PROSITE-ProRule" id="PRU00285"/>
    </source>
</evidence>
<dbReference type="GO" id="GO:0009408">
    <property type="term" value="P:response to heat"/>
    <property type="evidence" value="ECO:0007669"/>
    <property type="project" value="TreeGrafter"/>
</dbReference>
<dbReference type="GO" id="GO:0042026">
    <property type="term" value="P:protein refolding"/>
    <property type="evidence" value="ECO:0007669"/>
    <property type="project" value="TreeGrafter"/>
</dbReference>
<keyword evidence="7" id="KW-1185">Reference proteome</keyword>
<feature type="compositionally biased region" description="Polar residues" evidence="4">
    <location>
        <begin position="159"/>
        <end position="168"/>
    </location>
</feature>
<evidence type="ECO:0000256" key="1">
    <source>
        <dbReference type="ARBA" id="ARBA00023016"/>
    </source>
</evidence>
<dbReference type="Proteomes" id="UP001196413">
    <property type="component" value="Unassembled WGS sequence"/>
</dbReference>
<evidence type="ECO:0000256" key="3">
    <source>
        <dbReference type="RuleBase" id="RU003616"/>
    </source>
</evidence>
<dbReference type="EMBL" id="JAHQIW010005575">
    <property type="protein sequence ID" value="KAJ1366514.1"/>
    <property type="molecule type" value="Genomic_DNA"/>
</dbReference>
<dbReference type="InterPro" id="IPR008978">
    <property type="entry name" value="HSP20-like_chaperone"/>
</dbReference>
<dbReference type="GO" id="GO:0005634">
    <property type="term" value="C:nucleus"/>
    <property type="evidence" value="ECO:0007669"/>
    <property type="project" value="TreeGrafter"/>
</dbReference>
<name>A0AAD5WDI9_PARTN</name>
<dbReference type="GO" id="GO:0051082">
    <property type="term" value="F:unfolded protein binding"/>
    <property type="evidence" value="ECO:0007669"/>
    <property type="project" value="TreeGrafter"/>
</dbReference>